<protein>
    <submittedName>
        <fullName evidence="1">Uncharacterized protein</fullName>
    </submittedName>
</protein>
<evidence type="ECO:0000313" key="1">
    <source>
        <dbReference type="EMBL" id="MPM64830.1"/>
    </source>
</evidence>
<gene>
    <name evidence="1" type="ORF">SDC9_111721</name>
</gene>
<reference evidence="1" key="1">
    <citation type="submission" date="2019-08" db="EMBL/GenBank/DDBJ databases">
        <authorList>
            <person name="Kucharzyk K."/>
            <person name="Murdoch R.W."/>
            <person name="Higgins S."/>
            <person name="Loffler F."/>
        </authorList>
    </citation>
    <scope>NUCLEOTIDE SEQUENCE</scope>
</reference>
<sequence length="107" mass="13160">MNHLIKYCRYYNGEEECPASIQENENEYLWSYEKFWVEDNERRDENNLNTREYIRCGLKDFNVDDGIPITLKALLFNRHRHWTGGYGIESDRESFIQWYLEFYLNTK</sequence>
<proteinExistence type="predicted"/>
<accession>A0A645BH93</accession>
<comment type="caution">
    <text evidence="1">The sequence shown here is derived from an EMBL/GenBank/DDBJ whole genome shotgun (WGS) entry which is preliminary data.</text>
</comment>
<organism evidence="1">
    <name type="scientific">bioreactor metagenome</name>
    <dbReference type="NCBI Taxonomy" id="1076179"/>
    <lineage>
        <taxon>unclassified sequences</taxon>
        <taxon>metagenomes</taxon>
        <taxon>ecological metagenomes</taxon>
    </lineage>
</organism>
<dbReference type="AlphaFoldDB" id="A0A645BH93"/>
<name>A0A645BH93_9ZZZZ</name>
<dbReference type="EMBL" id="VSSQ01020175">
    <property type="protein sequence ID" value="MPM64830.1"/>
    <property type="molecule type" value="Genomic_DNA"/>
</dbReference>